<dbReference type="HOGENOM" id="CLU_001650_17_2_1"/>
<keyword evidence="3" id="KW-1185">Reference proteome</keyword>
<evidence type="ECO:0000313" key="3">
    <source>
        <dbReference type="Proteomes" id="UP000026915"/>
    </source>
</evidence>
<accession>A0A061GU12</accession>
<dbReference type="Gramene" id="EOY32642">
    <property type="protein sequence ID" value="EOY32642"/>
    <property type="gene ID" value="TCM_040660"/>
</dbReference>
<dbReference type="GO" id="GO:0016301">
    <property type="term" value="F:kinase activity"/>
    <property type="evidence" value="ECO:0007669"/>
    <property type="project" value="UniProtKB-KW"/>
</dbReference>
<dbReference type="Proteomes" id="UP000026915">
    <property type="component" value="Chromosome 9"/>
</dbReference>
<keyword evidence="2" id="KW-0418">Kinase</keyword>
<evidence type="ECO:0000259" key="1">
    <source>
        <dbReference type="Pfam" id="PF07727"/>
    </source>
</evidence>
<protein>
    <submittedName>
        <fullName evidence="2">Cysteine-rich RLK (RECEPTOR-like protein kinase) 8, putative</fullName>
    </submittedName>
</protein>
<dbReference type="OMA" id="ERFKTHW"/>
<name>A0A061GU12_THECC</name>
<dbReference type="Pfam" id="PF07727">
    <property type="entry name" value="RVT_2"/>
    <property type="match status" value="1"/>
</dbReference>
<proteinExistence type="predicted"/>
<evidence type="ECO:0000313" key="2">
    <source>
        <dbReference type="EMBL" id="EOY32642.1"/>
    </source>
</evidence>
<dbReference type="AlphaFoldDB" id="A0A061GU12"/>
<dbReference type="eggNOG" id="KOG0017">
    <property type="taxonomic scope" value="Eukaryota"/>
</dbReference>
<sequence length="135" mass="15616">MTSELQTLNDNGTWTIVHLPSNSHVIGYRRVYKVKLNTNGDVERFKTHWVAKGYNKKPSFDYQETLSLVAKQLIVRVFLALTVACNWQLSQLDINNACLNGDLEEEVYMELPEGYFIKGEYFVDSKMVVVFVFEI</sequence>
<gene>
    <name evidence="2" type="ORF">TCM_040660</name>
</gene>
<feature type="domain" description="Reverse transcriptase Ty1/copia-type" evidence="1">
    <location>
        <begin position="11"/>
        <end position="120"/>
    </location>
</feature>
<reference evidence="2 3" key="1">
    <citation type="journal article" date="2013" name="Genome Biol.">
        <title>The genome sequence of the most widely cultivated cacao type and its use to identify candidate genes regulating pod color.</title>
        <authorList>
            <person name="Motamayor J.C."/>
            <person name="Mockaitis K."/>
            <person name="Schmutz J."/>
            <person name="Haiminen N."/>
            <person name="Iii D.L."/>
            <person name="Cornejo O."/>
            <person name="Findley S.D."/>
            <person name="Zheng P."/>
            <person name="Utro F."/>
            <person name="Royaert S."/>
            <person name="Saski C."/>
            <person name="Jenkins J."/>
            <person name="Podicheti R."/>
            <person name="Zhao M."/>
            <person name="Scheffler B.E."/>
            <person name="Stack J.C."/>
            <person name="Feltus F.A."/>
            <person name="Mustiga G.M."/>
            <person name="Amores F."/>
            <person name="Phillips W."/>
            <person name="Marelli J.P."/>
            <person name="May G.D."/>
            <person name="Shapiro H."/>
            <person name="Ma J."/>
            <person name="Bustamante C.D."/>
            <person name="Schnell R.J."/>
            <person name="Main D."/>
            <person name="Gilbert D."/>
            <person name="Parida L."/>
            <person name="Kuhn D.N."/>
        </authorList>
    </citation>
    <scope>NUCLEOTIDE SEQUENCE [LARGE SCALE GENOMIC DNA]</scope>
    <source>
        <strain evidence="3">cv. Matina 1-6</strain>
    </source>
</reference>
<dbReference type="InParanoid" id="A0A061GU12"/>
<dbReference type="EMBL" id="CM001887">
    <property type="protein sequence ID" value="EOY32642.1"/>
    <property type="molecule type" value="Genomic_DNA"/>
</dbReference>
<dbReference type="STRING" id="3641.A0A061GU12"/>
<organism evidence="2 3">
    <name type="scientific">Theobroma cacao</name>
    <name type="common">Cacao</name>
    <name type="synonym">Cocoa</name>
    <dbReference type="NCBI Taxonomy" id="3641"/>
    <lineage>
        <taxon>Eukaryota</taxon>
        <taxon>Viridiplantae</taxon>
        <taxon>Streptophyta</taxon>
        <taxon>Embryophyta</taxon>
        <taxon>Tracheophyta</taxon>
        <taxon>Spermatophyta</taxon>
        <taxon>Magnoliopsida</taxon>
        <taxon>eudicotyledons</taxon>
        <taxon>Gunneridae</taxon>
        <taxon>Pentapetalae</taxon>
        <taxon>rosids</taxon>
        <taxon>malvids</taxon>
        <taxon>Malvales</taxon>
        <taxon>Malvaceae</taxon>
        <taxon>Byttnerioideae</taxon>
        <taxon>Theobroma</taxon>
    </lineage>
</organism>
<dbReference type="InterPro" id="IPR013103">
    <property type="entry name" value="RVT_2"/>
</dbReference>
<keyword evidence="2" id="KW-0808">Transferase</keyword>